<evidence type="ECO:0000256" key="4">
    <source>
        <dbReference type="ARBA" id="ARBA00022989"/>
    </source>
</evidence>
<gene>
    <name evidence="7" type="ORF">UF66_1420</name>
</gene>
<dbReference type="EMBL" id="LAKJ01000002">
    <property type="protein sequence ID" value="KKI65463.1"/>
    <property type="molecule type" value="Genomic_DNA"/>
</dbReference>
<feature type="transmembrane region" description="Helical" evidence="6">
    <location>
        <begin position="20"/>
        <end position="42"/>
    </location>
</feature>
<dbReference type="InterPro" id="IPR003339">
    <property type="entry name" value="ABC/ECF_trnsptr_transmembrane"/>
</dbReference>
<keyword evidence="3 6" id="KW-0812">Transmembrane</keyword>
<accession>A0A0M2P6D8</accession>
<feature type="transmembrane region" description="Helical" evidence="6">
    <location>
        <begin position="220"/>
        <end position="238"/>
    </location>
</feature>
<evidence type="ECO:0000256" key="6">
    <source>
        <dbReference type="SAM" id="Phobius"/>
    </source>
</evidence>
<evidence type="ECO:0000256" key="2">
    <source>
        <dbReference type="ARBA" id="ARBA00022475"/>
    </source>
</evidence>
<reference evidence="7 8" key="1">
    <citation type="submission" date="2015-03" db="EMBL/GenBank/DDBJ databases">
        <title>Genome Assembly of Staphylococcus cohnii subsp. cohnii strain G22B2.</title>
        <authorList>
            <person name="Nair G."/>
            <person name="Kaur G."/>
            <person name="Khatri I."/>
            <person name="Singh N.K."/>
            <person name="Sathyabama S."/>
            <person name="Maurya S.K."/>
            <person name="Subramanian S."/>
            <person name="Agrewala J.N."/>
            <person name="Mayilraj S."/>
        </authorList>
    </citation>
    <scope>NUCLEOTIDE SEQUENCE [LARGE SCALE GENOMIC DNA]</scope>
    <source>
        <strain evidence="7 8">G22B2</strain>
    </source>
</reference>
<feature type="transmembrane region" description="Helical" evidence="6">
    <location>
        <begin position="49"/>
        <end position="75"/>
    </location>
</feature>
<feature type="transmembrane region" description="Helical" evidence="6">
    <location>
        <begin position="87"/>
        <end position="113"/>
    </location>
</feature>
<evidence type="ECO:0000313" key="7">
    <source>
        <dbReference type="EMBL" id="KKI65463.1"/>
    </source>
</evidence>
<dbReference type="Pfam" id="PF02361">
    <property type="entry name" value="CbiQ"/>
    <property type="match status" value="1"/>
</dbReference>
<dbReference type="RefSeq" id="WP_019470036.1">
    <property type="nucleotide sequence ID" value="NZ_LAKJ01000002.1"/>
</dbReference>
<protein>
    <submittedName>
        <fullName evidence="7">Putative ECF transporter</fullName>
    </submittedName>
</protein>
<keyword evidence="2" id="KW-1003">Cell membrane</keyword>
<dbReference type="AlphaFoldDB" id="A0A0M2P6D8"/>
<keyword evidence="4 6" id="KW-1133">Transmembrane helix</keyword>
<evidence type="ECO:0000313" key="8">
    <source>
        <dbReference type="Proteomes" id="UP000034455"/>
    </source>
</evidence>
<dbReference type="Proteomes" id="UP000034455">
    <property type="component" value="Unassembled WGS sequence"/>
</dbReference>
<comment type="caution">
    <text evidence="7">The sequence shown here is derived from an EMBL/GenBank/DDBJ whole genome shotgun (WGS) entry which is preliminary data.</text>
</comment>
<organism evidence="7 8">
    <name type="scientific">Staphylococcus cohnii subsp. cohnii</name>
    <dbReference type="NCBI Taxonomy" id="74704"/>
    <lineage>
        <taxon>Bacteria</taxon>
        <taxon>Bacillati</taxon>
        <taxon>Bacillota</taxon>
        <taxon>Bacilli</taxon>
        <taxon>Bacillales</taxon>
        <taxon>Staphylococcaceae</taxon>
        <taxon>Staphylococcus</taxon>
        <taxon>Staphylococcus cohnii species complex</taxon>
    </lineage>
</organism>
<keyword evidence="5 6" id="KW-0472">Membrane</keyword>
<comment type="subcellular location">
    <subcellularLocation>
        <location evidence="1">Membrane</location>
        <topology evidence="1">Multi-pass membrane protein</topology>
    </subcellularLocation>
</comment>
<dbReference type="PANTHER" id="PTHR34857:SF2">
    <property type="entry name" value="SLL0384 PROTEIN"/>
    <property type="match status" value="1"/>
</dbReference>
<dbReference type="PANTHER" id="PTHR34857">
    <property type="entry name" value="SLL0384 PROTEIN"/>
    <property type="match status" value="1"/>
</dbReference>
<dbReference type="InterPro" id="IPR051611">
    <property type="entry name" value="ECF_transporter_component"/>
</dbReference>
<evidence type="ECO:0000256" key="1">
    <source>
        <dbReference type="ARBA" id="ARBA00004141"/>
    </source>
</evidence>
<name>A0A0M2P6D8_STACC</name>
<dbReference type="PATRIC" id="fig|74704.6.peg.1455"/>
<evidence type="ECO:0000256" key="5">
    <source>
        <dbReference type="ARBA" id="ARBA00023136"/>
    </source>
</evidence>
<dbReference type="GO" id="GO:0005886">
    <property type="term" value="C:plasma membrane"/>
    <property type="evidence" value="ECO:0007669"/>
    <property type="project" value="UniProtKB-ARBA"/>
</dbReference>
<evidence type="ECO:0000256" key="3">
    <source>
        <dbReference type="ARBA" id="ARBA00022692"/>
    </source>
</evidence>
<proteinExistence type="predicted"/>
<dbReference type="CDD" id="cd16914">
    <property type="entry name" value="EcfT"/>
    <property type="match status" value="1"/>
</dbReference>
<sequence length="239" mass="26953">MYSQTIPQTHLLNLDPRIKIALILMISLVALTGGVTGVEVYLRAIIILVPALLLLCIKKYTIGLSVLILTVIAWYGEAFVTIDGNQVATLLIFVPSGIVTRFLPSLAMGYYIFKTTQIEVLITGLERMKLSRKITIPIAVMFRFLPTIREESAAIKDAMKMRGITLKIAFIHPIQYVEYRVVPLLNSIVKIGNELTIASITRGLNLTHRQTSIISLKIRWLDWLLLILILLLCIIYYVM</sequence>